<dbReference type="RefSeq" id="XP_022942309.1">
    <property type="nucleotide sequence ID" value="XM_023086541.1"/>
</dbReference>
<keyword evidence="3 6" id="KW-0479">Metal-binding</keyword>
<dbReference type="FunFam" id="2.60.120.330:FF:000005">
    <property type="entry name" value="1-aminocyclopropane-1-carboxylate oxidase homolog 1"/>
    <property type="match status" value="1"/>
</dbReference>
<dbReference type="SUPFAM" id="SSF51197">
    <property type="entry name" value="Clavaminate synthase-like"/>
    <property type="match status" value="1"/>
</dbReference>
<reference evidence="9" key="1">
    <citation type="submission" date="2025-08" db="UniProtKB">
        <authorList>
            <consortium name="RefSeq"/>
        </authorList>
    </citation>
    <scope>IDENTIFICATION</scope>
    <source>
        <tissue evidence="9">Young leaves</tissue>
    </source>
</reference>
<sequence length="397" mass="44728">MAVAATRILTPVSKADGSYHRPTELKAFDDTKSGVKGLVDAGITEIPRIFYQPPESNDSGHVSDETQIHIPMINLDHIGKTPLKRKYTVDRIREASEKFGFFQLINHGIPVSVLEEMKDGVRRFHEQETELKKQYYSRNLTKPLIYTSNFDLYSAPTTNWRDAFRYISVPSSHNPEDLPEICRGSSVLCRDILMDYSKRVMEIGKLVFELLSEALGLNPNYLNGVDCGEGLSLVCHYYPPCPQPNLAIGTSEHTDNSFITVLLQDHIGGLQIRHENNWVDIPPVAGALVVNIGDLMQLITNDKFRSVKHRVLANKEGPRVSVAGFFSPPVLSASKVYGPIKELVSEETKLNHLPWWCCRPNSLGYMFKIDMIEISWSDSNLKRVNLNLASHFLSFGI</sequence>
<comment type="cofactor">
    <cofactor evidence="1">
        <name>Fe cation</name>
        <dbReference type="ChEBI" id="CHEBI:24875"/>
    </cofactor>
</comment>
<dbReference type="PANTHER" id="PTHR10209:SF859">
    <property type="entry name" value="OS03G0690500 PROTEIN"/>
    <property type="match status" value="1"/>
</dbReference>
<evidence type="ECO:0000256" key="5">
    <source>
        <dbReference type="ARBA" id="ARBA00023004"/>
    </source>
</evidence>
<evidence type="ECO:0000256" key="6">
    <source>
        <dbReference type="RuleBase" id="RU003682"/>
    </source>
</evidence>
<dbReference type="InterPro" id="IPR005123">
    <property type="entry name" value="Oxoglu/Fe-dep_dioxygenase_dom"/>
</dbReference>
<proteinExistence type="inferred from homology"/>
<dbReference type="AlphaFoldDB" id="A0A6J1FQX6"/>
<dbReference type="Pfam" id="PF14226">
    <property type="entry name" value="DIOX_N"/>
    <property type="match status" value="1"/>
</dbReference>
<evidence type="ECO:0000256" key="4">
    <source>
        <dbReference type="ARBA" id="ARBA00023002"/>
    </source>
</evidence>
<evidence type="ECO:0000313" key="9">
    <source>
        <dbReference type="RefSeq" id="XP_022942309.1"/>
    </source>
</evidence>
<dbReference type="Proteomes" id="UP000504609">
    <property type="component" value="Unplaced"/>
</dbReference>
<protein>
    <submittedName>
        <fullName evidence="9">1-aminocyclopropane-1-carboxylate oxidase homolog 1-like isoform X1</fullName>
    </submittedName>
</protein>
<dbReference type="InterPro" id="IPR026992">
    <property type="entry name" value="DIOX_N"/>
</dbReference>
<comment type="similarity">
    <text evidence="2 6">Belongs to the iron/ascorbate-dependent oxidoreductase family.</text>
</comment>
<evidence type="ECO:0000259" key="7">
    <source>
        <dbReference type="PROSITE" id="PS51471"/>
    </source>
</evidence>
<dbReference type="InterPro" id="IPR044861">
    <property type="entry name" value="IPNS-like_FE2OG_OXY"/>
</dbReference>
<evidence type="ECO:0000256" key="2">
    <source>
        <dbReference type="ARBA" id="ARBA00008056"/>
    </source>
</evidence>
<accession>A0A6J1FQX6</accession>
<dbReference type="GeneID" id="111447392"/>
<name>A0A6J1FQX6_CUCMO</name>
<gene>
    <name evidence="9" type="primary">LOC111447392</name>
</gene>
<keyword evidence="4 6" id="KW-0560">Oxidoreductase</keyword>
<evidence type="ECO:0000256" key="3">
    <source>
        <dbReference type="ARBA" id="ARBA00022723"/>
    </source>
</evidence>
<feature type="domain" description="Fe2OG dioxygenase" evidence="7">
    <location>
        <begin position="229"/>
        <end position="328"/>
    </location>
</feature>
<dbReference type="GO" id="GO:0051213">
    <property type="term" value="F:dioxygenase activity"/>
    <property type="evidence" value="ECO:0007669"/>
    <property type="project" value="UniProtKB-ARBA"/>
</dbReference>
<evidence type="ECO:0000256" key="1">
    <source>
        <dbReference type="ARBA" id="ARBA00001962"/>
    </source>
</evidence>
<organism evidence="8 9">
    <name type="scientific">Cucurbita moschata</name>
    <name type="common">Winter crookneck squash</name>
    <name type="synonym">Cucurbita pepo var. moschata</name>
    <dbReference type="NCBI Taxonomy" id="3662"/>
    <lineage>
        <taxon>Eukaryota</taxon>
        <taxon>Viridiplantae</taxon>
        <taxon>Streptophyta</taxon>
        <taxon>Embryophyta</taxon>
        <taxon>Tracheophyta</taxon>
        <taxon>Spermatophyta</taxon>
        <taxon>Magnoliopsida</taxon>
        <taxon>eudicotyledons</taxon>
        <taxon>Gunneridae</taxon>
        <taxon>Pentapetalae</taxon>
        <taxon>rosids</taxon>
        <taxon>fabids</taxon>
        <taxon>Cucurbitales</taxon>
        <taxon>Cucurbitaceae</taxon>
        <taxon>Cucurbiteae</taxon>
        <taxon>Cucurbita</taxon>
    </lineage>
</organism>
<dbReference type="GO" id="GO:0046872">
    <property type="term" value="F:metal ion binding"/>
    <property type="evidence" value="ECO:0007669"/>
    <property type="project" value="UniProtKB-KW"/>
</dbReference>
<keyword evidence="8" id="KW-1185">Reference proteome</keyword>
<evidence type="ECO:0000313" key="8">
    <source>
        <dbReference type="Proteomes" id="UP000504609"/>
    </source>
</evidence>
<dbReference type="InterPro" id="IPR027443">
    <property type="entry name" value="IPNS-like_sf"/>
</dbReference>
<dbReference type="Pfam" id="PF03171">
    <property type="entry name" value="2OG-FeII_Oxy"/>
    <property type="match status" value="1"/>
</dbReference>
<dbReference type="PANTHER" id="PTHR10209">
    <property type="entry name" value="OXIDOREDUCTASE, 2OG-FE II OXYGENASE FAMILY PROTEIN"/>
    <property type="match status" value="1"/>
</dbReference>
<dbReference type="KEGG" id="cmos:111447392"/>
<dbReference type="Gene3D" id="2.60.120.330">
    <property type="entry name" value="B-lactam Antibiotic, Isopenicillin N Synthase, Chain"/>
    <property type="match status" value="1"/>
</dbReference>
<dbReference type="PROSITE" id="PS51471">
    <property type="entry name" value="FE2OG_OXY"/>
    <property type="match status" value="1"/>
</dbReference>
<keyword evidence="5 6" id="KW-0408">Iron</keyword>